<dbReference type="HOGENOM" id="CLU_453457_0_0_1"/>
<proteinExistence type="predicted"/>
<dbReference type="RefSeq" id="XP_001881020.1">
    <property type="nucleotide sequence ID" value="XM_001880985.1"/>
</dbReference>
<feature type="region of interest" description="Disordered" evidence="1">
    <location>
        <begin position="587"/>
        <end position="611"/>
    </location>
</feature>
<protein>
    <submittedName>
        <fullName evidence="2">Predicted protein</fullName>
    </submittedName>
</protein>
<sequence>MEVDQTKQCFDGHLGCFDPMKSPQHYDPRQPCMSLSGPPGVMNLITQEGREAVSEDWLSEVPFAVDNMLGAWINGAKEDKVYWLLKHRIPCFIIHEISTSNLCFYREEHKNLDFIVSMDAQYLALEHNGFDHVAHKWKAEINAVAGQEGMPPAMPLVLLTDDRARSNPLSQGWNGTKHRLLEETPEVVMKQLTCPVKDSIIQPPPKATFTAHIPEPEVRVLAQDRVEWLVPPGKWSFWKEEDLDKNTSCFCPVTSQPDDSKSGTIGQRAVTPPLESLPLRSTLLVHQHQPRTPISKPALSSSAKPLTPLPAIKSNSLSLQKLIPTKPRAHRQSMEHSMQAPRGRESSLGRHPWAFTLEGRDSPSVGGSGLPKKLRSMEQLTERVLGALSMSLSTPSVPPLPELEDPSPQTSIPTDSQPIGTMNGEMDVDTIVDSESDSCFLCFEGLPFEWEECQSWFYGKAVFCHIVWINQMYWTVTNSHPLVWLDLKSNEDTCTLRGFLTHRRSTNRAVIISHFISKSTFQEATRNYTDKWECPTAPLPPPSDDFMEGPAQTAPLEMQLTSPRPTSPMPDVTLLHRAGVTLEERVEGAAQQRRRAGKKHRKLNAQHQSNV</sequence>
<feature type="compositionally biased region" description="Basic residues" evidence="1">
    <location>
        <begin position="592"/>
        <end position="604"/>
    </location>
</feature>
<dbReference type="InParanoid" id="B0DB96"/>
<feature type="compositionally biased region" description="Polar residues" evidence="1">
    <location>
        <begin position="407"/>
        <end position="420"/>
    </location>
</feature>
<gene>
    <name evidence="2" type="ORF">LACBIDRAFT_327130</name>
</gene>
<organism evidence="3">
    <name type="scientific">Laccaria bicolor (strain S238N-H82 / ATCC MYA-4686)</name>
    <name type="common">Bicoloured deceiver</name>
    <name type="synonym">Laccaria laccata var. bicolor</name>
    <dbReference type="NCBI Taxonomy" id="486041"/>
    <lineage>
        <taxon>Eukaryota</taxon>
        <taxon>Fungi</taxon>
        <taxon>Dikarya</taxon>
        <taxon>Basidiomycota</taxon>
        <taxon>Agaricomycotina</taxon>
        <taxon>Agaricomycetes</taxon>
        <taxon>Agaricomycetidae</taxon>
        <taxon>Agaricales</taxon>
        <taxon>Agaricineae</taxon>
        <taxon>Hydnangiaceae</taxon>
        <taxon>Laccaria</taxon>
    </lineage>
</organism>
<feature type="region of interest" description="Disordered" evidence="1">
    <location>
        <begin position="391"/>
        <end position="420"/>
    </location>
</feature>
<dbReference type="AlphaFoldDB" id="B0DB96"/>
<name>B0DB96_LACBS</name>
<evidence type="ECO:0000313" key="2">
    <source>
        <dbReference type="EMBL" id="EDR07950.1"/>
    </source>
</evidence>
<dbReference type="Proteomes" id="UP000001194">
    <property type="component" value="Unassembled WGS sequence"/>
</dbReference>
<feature type="region of interest" description="Disordered" evidence="1">
    <location>
        <begin position="326"/>
        <end position="348"/>
    </location>
</feature>
<accession>B0DB96</accession>
<keyword evidence="3" id="KW-1185">Reference proteome</keyword>
<dbReference type="OrthoDB" id="3066419at2759"/>
<dbReference type="KEGG" id="lbc:LACBIDRAFT_327130"/>
<evidence type="ECO:0000256" key="1">
    <source>
        <dbReference type="SAM" id="MobiDB-lite"/>
    </source>
</evidence>
<reference evidence="2 3" key="1">
    <citation type="journal article" date="2008" name="Nature">
        <title>The genome of Laccaria bicolor provides insights into mycorrhizal symbiosis.</title>
        <authorList>
            <person name="Martin F."/>
            <person name="Aerts A."/>
            <person name="Ahren D."/>
            <person name="Brun A."/>
            <person name="Danchin E.G.J."/>
            <person name="Duchaussoy F."/>
            <person name="Gibon J."/>
            <person name="Kohler A."/>
            <person name="Lindquist E."/>
            <person name="Pereda V."/>
            <person name="Salamov A."/>
            <person name="Shapiro H.J."/>
            <person name="Wuyts J."/>
            <person name="Blaudez D."/>
            <person name="Buee M."/>
            <person name="Brokstein P."/>
            <person name="Canbaeck B."/>
            <person name="Cohen D."/>
            <person name="Courty P.E."/>
            <person name="Coutinho P.M."/>
            <person name="Delaruelle C."/>
            <person name="Detter J.C."/>
            <person name="Deveau A."/>
            <person name="DiFazio S."/>
            <person name="Duplessis S."/>
            <person name="Fraissinet-Tachet L."/>
            <person name="Lucic E."/>
            <person name="Frey-Klett P."/>
            <person name="Fourrey C."/>
            <person name="Feussner I."/>
            <person name="Gay G."/>
            <person name="Grimwood J."/>
            <person name="Hoegger P.J."/>
            <person name="Jain P."/>
            <person name="Kilaru S."/>
            <person name="Labbe J."/>
            <person name="Lin Y.C."/>
            <person name="Legue V."/>
            <person name="Le Tacon F."/>
            <person name="Marmeisse R."/>
            <person name="Melayah D."/>
            <person name="Montanini B."/>
            <person name="Muratet M."/>
            <person name="Nehls U."/>
            <person name="Niculita-Hirzel H."/>
            <person name="Oudot-Le Secq M.P."/>
            <person name="Peter M."/>
            <person name="Quesneville H."/>
            <person name="Rajashekar B."/>
            <person name="Reich M."/>
            <person name="Rouhier N."/>
            <person name="Schmutz J."/>
            <person name="Yin T."/>
            <person name="Chalot M."/>
            <person name="Henrissat B."/>
            <person name="Kuees U."/>
            <person name="Lucas S."/>
            <person name="Van de Peer Y."/>
            <person name="Podila G.K."/>
            <person name="Polle A."/>
            <person name="Pukkila P.J."/>
            <person name="Richardson P.M."/>
            <person name="Rouze P."/>
            <person name="Sanders I.R."/>
            <person name="Stajich J.E."/>
            <person name="Tunlid A."/>
            <person name="Tuskan G."/>
            <person name="Grigoriev I.V."/>
        </authorList>
    </citation>
    <scope>NUCLEOTIDE SEQUENCE [LARGE SCALE GENOMIC DNA]</scope>
    <source>
        <strain evidence="3">S238N-H82 / ATCC MYA-4686</strain>
    </source>
</reference>
<evidence type="ECO:0000313" key="3">
    <source>
        <dbReference type="Proteomes" id="UP000001194"/>
    </source>
</evidence>
<dbReference type="GeneID" id="6076747"/>
<dbReference type="EMBL" id="DS547102">
    <property type="protein sequence ID" value="EDR07950.1"/>
    <property type="molecule type" value="Genomic_DNA"/>
</dbReference>